<feature type="compositionally biased region" description="Polar residues" evidence="1">
    <location>
        <begin position="300"/>
        <end position="324"/>
    </location>
</feature>
<feature type="compositionally biased region" description="Basic residues" evidence="1">
    <location>
        <begin position="758"/>
        <end position="774"/>
    </location>
</feature>
<proteinExistence type="predicted"/>
<feature type="compositionally biased region" description="Basic and acidic residues" evidence="1">
    <location>
        <begin position="173"/>
        <end position="189"/>
    </location>
</feature>
<feature type="compositionally biased region" description="Low complexity" evidence="1">
    <location>
        <begin position="441"/>
        <end position="451"/>
    </location>
</feature>
<feature type="compositionally biased region" description="Basic residues" evidence="1">
    <location>
        <begin position="572"/>
        <end position="582"/>
    </location>
</feature>
<protein>
    <submittedName>
        <fullName evidence="2">Uncharacterized protein</fullName>
    </submittedName>
</protein>
<name>A0A0N1P9Z9_LEPSE</name>
<feature type="region of interest" description="Disordered" evidence="1">
    <location>
        <begin position="542"/>
        <end position="777"/>
    </location>
</feature>
<feature type="compositionally biased region" description="Polar residues" evidence="1">
    <location>
        <begin position="590"/>
        <end position="600"/>
    </location>
</feature>
<feature type="compositionally biased region" description="Basic and acidic residues" evidence="1">
    <location>
        <begin position="487"/>
        <end position="502"/>
    </location>
</feature>
<dbReference type="EMBL" id="LJSK01000398">
    <property type="protein sequence ID" value="KPI83308.1"/>
    <property type="molecule type" value="Genomic_DNA"/>
</dbReference>
<sequence length="870" mass="94971">MDGDAESLAVASNAAPWSPAALPCFSAVNASITTLEGSQLAPDSTNPDEQQQQQQRASTLPPSPPHTQRKLQPGHCKSDLDAALNVYKQRRLLMIDRGGGVSNFQCVPQRRRVSEYAGLAPSSRSSKHPLTALDSHLYQKRSGRKAEAVVAAAEGRSSARASVTSARTGGPPDARRESKSTAAKQEERRRRSSSHASHSRSPSELNSKQTSPPLPPPRTSESIENTHRAYDSNTQRGEQENAAAATRNSSVVVLRTREALSPTTPRAQLQQQQQQGTLSDAPSPLFHPQDVATRKAAAQRQISSPAESMSQALASTTKMGSESLPSRLPSFRRTNSRVTLHAVSDGRYSASKGKRRQTGSTAPSVKSSEDGLESSTGHRLIRRVSSLKTLSIVWAKRPYDPSSASHRALEQRRNQQQKLQKDRRDKRTQWKLTSPSRARRGSAAGTAGQRRLSSEGRESSQPYDDYSASGTDMFEESDDAKHNRRASPREEKTDEAMETHSDSLRRSLVAVLMRHGVATEHSPNRTLSLPYISASASSSILRSSPLESSATCPVGAANEGRRRSAADEGRAVGKHRGPRGHAKGGPAAQLPSSSTGRQPPSTAPPVRQYSVSGAARSKRYTPSMPPAAKVTRLPPLVASNSSSRRTSPAPVAPATNGERRPAGRDAKRNAQARTCENNVYGEVGKGARSGFSHKAAEQYPQEAAAEERRSIPPGYPAVAPPPQLSPPTQRSPYKIENAEAHHRAKEKLPPFIVSTRPLSRRPRPPRPPPQRKKQKSLDCHRISYTFAPYMAGMPYAPGGGVLYTPTTDMYSRRSLHKRRQVKQANKTKKLQRQYRTPSMKPIDYTALATQRDPLDYILDRHGFWGESTTR</sequence>
<feature type="compositionally biased region" description="Basic and acidic residues" evidence="1">
    <location>
        <begin position="407"/>
        <end position="428"/>
    </location>
</feature>
<feature type="compositionally biased region" description="Low complexity" evidence="1">
    <location>
        <begin position="194"/>
        <end position="203"/>
    </location>
</feature>
<comment type="caution">
    <text evidence="2">The sequence shown here is derived from an EMBL/GenBank/DDBJ whole genome shotgun (WGS) entry which is preliminary data.</text>
</comment>
<dbReference type="OMA" id="WGEAMTR"/>
<feature type="compositionally biased region" description="Basic and acidic residues" evidence="1">
    <location>
        <begin position="559"/>
        <end position="571"/>
    </location>
</feature>
<dbReference type="AlphaFoldDB" id="A0A0N1P9Z9"/>
<dbReference type="Proteomes" id="UP000038009">
    <property type="component" value="Unassembled WGS sequence"/>
</dbReference>
<reference evidence="2 3" key="1">
    <citation type="journal article" date="2015" name="PLoS Pathog.">
        <title>Leptomonas seymouri: Adaptations to the Dixenous Life Cycle Analyzed by Genome Sequencing, Transcriptome Profiling and Co-infection with Leishmania donovani.</title>
        <authorList>
            <person name="Kraeva N."/>
            <person name="Butenko A."/>
            <person name="Hlavacova J."/>
            <person name="Kostygov A."/>
            <person name="Myskova J."/>
            <person name="Grybchuk D."/>
            <person name="Lestinova T."/>
            <person name="Votypka J."/>
            <person name="Volf P."/>
            <person name="Opperdoes F."/>
            <person name="Flegontov P."/>
            <person name="Lukes J."/>
            <person name="Yurchenko V."/>
        </authorList>
    </citation>
    <scope>NUCLEOTIDE SEQUENCE [LARGE SCALE GENOMIC DNA]</scope>
    <source>
        <strain evidence="2 3">ATCC 30220</strain>
    </source>
</reference>
<dbReference type="VEuPathDB" id="TriTrypDB:Lsey_0398_0010"/>
<accession>A0A0N1P9Z9</accession>
<feature type="compositionally biased region" description="Basic and acidic residues" evidence="1">
    <location>
        <begin position="657"/>
        <end position="668"/>
    </location>
</feature>
<evidence type="ECO:0000313" key="3">
    <source>
        <dbReference type="Proteomes" id="UP000038009"/>
    </source>
</evidence>
<feature type="region of interest" description="Disordered" evidence="1">
    <location>
        <begin position="148"/>
        <end position="378"/>
    </location>
</feature>
<organism evidence="2 3">
    <name type="scientific">Leptomonas seymouri</name>
    <dbReference type="NCBI Taxonomy" id="5684"/>
    <lineage>
        <taxon>Eukaryota</taxon>
        <taxon>Discoba</taxon>
        <taxon>Euglenozoa</taxon>
        <taxon>Kinetoplastea</taxon>
        <taxon>Metakinetoplastina</taxon>
        <taxon>Trypanosomatida</taxon>
        <taxon>Trypanosomatidae</taxon>
        <taxon>Leishmaniinae</taxon>
        <taxon>Leptomonas</taxon>
    </lineage>
</organism>
<feature type="compositionally biased region" description="Pro residues" evidence="1">
    <location>
        <begin position="713"/>
        <end position="725"/>
    </location>
</feature>
<feature type="region of interest" description="Disordered" evidence="1">
    <location>
        <begin position="400"/>
        <end position="502"/>
    </location>
</feature>
<keyword evidence="3" id="KW-1185">Reference proteome</keyword>
<evidence type="ECO:0000313" key="2">
    <source>
        <dbReference type="EMBL" id="KPI83308.1"/>
    </source>
</evidence>
<dbReference type="OrthoDB" id="267139at2759"/>
<feature type="region of interest" description="Disordered" evidence="1">
    <location>
        <begin position="36"/>
        <end position="74"/>
    </location>
</feature>
<gene>
    <name evidence="2" type="ORF">ABL78_7658</name>
</gene>
<evidence type="ECO:0000256" key="1">
    <source>
        <dbReference type="SAM" id="MobiDB-lite"/>
    </source>
</evidence>
<feature type="compositionally biased region" description="Low complexity" evidence="1">
    <location>
        <begin position="148"/>
        <end position="168"/>
    </location>
</feature>
<feature type="compositionally biased region" description="Polar residues" evidence="1">
    <location>
        <begin position="36"/>
        <end position="60"/>
    </location>
</feature>